<organism evidence="4 5">
    <name type="scientific">Chroogloeocystis siderophila 5.2 s.c.1</name>
    <dbReference type="NCBI Taxonomy" id="247279"/>
    <lineage>
        <taxon>Bacteria</taxon>
        <taxon>Bacillati</taxon>
        <taxon>Cyanobacteriota</taxon>
        <taxon>Cyanophyceae</taxon>
        <taxon>Oscillatoriophycideae</taxon>
        <taxon>Chroococcales</taxon>
        <taxon>Chroococcaceae</taxon>
        <taxon>Chroogloeocystis</taxon>
    </lineage>
</organism>
<keyword evidence="2" id="KW-0732">Signal</keyword>
<dbReference type="InterPro" id="IPR008939">
    <property type="entry name" value="Lytic_TGlycosylase_superhlx_U"/>
</dbReference>
<dbReference type="CDD" id="cd13401">
    <property type="entry name" value="Slt70-like"/>
    <property type="match status" value="1"/>
</dbReference>
<dbReference type="InterPro" id="IPR008258">
    <property type="entry name" value="Transglycosylase_SLT_dom_1"/>
</dbReference>
<evidence type="ECO:0000256" key="1">
    <source>
        <dbReference type="ARBA" id="ARBA00007734"/>
    </source>
</evidence>
<feature type="domain" description="Transglycosylase SLT" evidence="3">
    <location>
        <begin position="563"/>
        <end position="675"/>
    </location>
</feature>
<evidence type="ECO:0000313" key="4">
    <source>
        <dbReference type="EMBL" id="OKH21650.1"/>
    </source>
</evidence>
<protein>
    <submittedName>
        <fullName evidence="4">Tail length tape measure protein</fullName>
    </submittedName>
</protein>
<dbReference type="GO" id="GO:0016020">
    <property type="term" value="C:membrane"/>
    <property type="evidence" value="ECO:0007669"/>
    <property type="project" value="InterPro"/>
</dbReference>
<dbReference type="GO" id="GO:0008933">
    <property type="term" value="F:peptidoglycan lytic transglycosylase activity"/>
    <property type="evidence" value="ECO:0007669"/>
    <property type="project" value="InterPro"/>
</dbReference>
<dbReference type="GO" id="GO:0042597">
    <property type="term" value="C:periplasmic space"/>
    <property type="evidence" value="ECO:0007669"/>
    <property type="project" value="InterPro"/>
</dbReference>
<dbReference type="STRING" id="247279.NIES1031_21490"/>
<evidence type="ECO:0000259" key="3">
    <source>
        <dbReference type="Pfam" id="PF01464"/>
    </source>
</evidence>
<dbReference type="AlphaFoldDB" id="A0A1U7HDJ9"/>
<comment type="similarity">
    <text evidence="1">Belongs to the transglycosylase Slt family.</text>
</comment>
<dbReference type="Gene3D" id="1.10.530.10">
    <property type="match status" value="1"/>
</dbReference>
<dbReference type="PANTHER" id="PTHR37423">
    <property type="entry name" value="SOLUBLE LYTIC MUREIN TRANSGLYCOSYLASE-RELATED"/>
    <property type="match status" value="1"/>
</dbReference>
<accession>A0A1U7HDJ9</accession>
<comment type="caution">
    <text evidence="4">The sequence shown here is derived from an EMBL/GenBank/DDBJ whole genome shotgun (WGS) entry which is preliminary data.</text>
</comment>
<dbReference type="Pfam" id="PF01464">
    <property type="entry name" value="SLT"/>
    <property type="match status" value="1"/>
</dbReference>
<dbReference type="InterPro" id="IPR000189">
    <property type="entry name" value="Transglyc_AS"/>
</dbReference>
<dbReference type="InterPro" id="IPR023346">
    <property type="entry name" value="Lysozyme-like_dom_sf"/>
</dbReference>
<evidence type="ECO:0000256" key="2">
    <source>
        <dbReference type="ARBA" id="ARBA00022729"/>
    </source>
</evidence>
<name>A0A1U7HDJ9_9CHRO</name>
<dbReference type="Pfam" id="PF13174">
    <property type="entry name" value="TPR_6"/>
    <property type="match status" value="2"/>
</dbReference>
<gene>
    <name evidence="4" type="ORF">NIES1031_21490</name>
</gene>
<dbReference type="GO" id="GO:0004553">
    <property type="term" value="F:hydrolase activity, hydrolyzing O-glycosyl compounds"/>
    <property type="evidence" value="ECO:0007669"/>
    <property type="project" value="InterPro"/>
</dbReference>
<sequence>MLERWKNQVPLAVSVGLCAVLVGVAVLAAKSNDWLQSPQDNSLHAIDYPKSSVLPLIPLSPTARMVQLSAIAQLPPSQDRDRARYVLANDYLHQQAEQALQLLEGLDQSYPVLAAPILSKRAQAYEILGDTTNAQATYQELLKRYPSHPVAVEALYALGKTTPQYWLRAIAQFPSHPRTLEIARLLLQQNPNQPQLMLLLARHGYEQPGVVAVLNRLVSDYSEQLQPQDWQAIAIAYWENQVYSKAATAYRQAPRTALNVYRIGRSLQLSNKRPEAVAAYQQLIREFPTASESGTALLNLAQITQNDYQKLSYLDQVVKQFPQRAGEALAQKAAILDNLGNKTSAAQTRQLLLDKYGDSDAAVEYRWRMALQKAANQDYRAAWQWAHPIPTSNPNNILAPRAGFWVGKWAQQLERQQEAKAAFEYVLIQFPQSYYAWRSATMLGLDVGNFNTVRQLNFEITPPQRAVLPAGSDTLKELYQLGQDTDAWALWRAEFQNYHQPTVAEQFTDGLLRTAIGQHLKGINLVSTIEDRESPQDQTEYQALRQELTYWQARYPFPFFEEITTWSQKRQLNPFLVTALIRQESRFEPKIRSVAGAVGLMQVMPSTGEWIAQKIDLKEYNKENPQDNMRLGTWYLDHTHEQYDNNSMLAIASYNAGPGNVSRWLRTLNTRDPDEFVEAIPFEETRGYVRQVFGNYWNYLRLYNPEVAQLVARYTTRQTAFLPQPPQ</sequence>
<dbReference type="Gene3D" id="1.25.40.10">
    <property type="entry name" value="Tetratricopeptide repeat domain"/>
    <property type="match status" value="3"/>
</dbReference>
<dbReference type="InterPro" id="IPR011990">
    <property type="entry name" value="TPR-like_helical_dom_sf"/>
</dbReference>
<keyword evidence="5" id="KW-1185">Reference proteome</keyword>
<evidence type="ECO:0000313" key="5">
    <source>
        <dbReference type="Proteomes" id="UP000185984"/>
    </source>
</evidence>
<dbReference type="SUPFAM" id="SSF53955">
    <property type="entry name" value="Lysozyme-like"/>
    <property type="match status" value="1"/>
</dbReference>
<dbReference type="PROSITE" id="PS00922">
    <property type="entry name" value="TRANSGLYCOSYLASE"/>
    <property type="match status" value="1"/>
</dbReference>
<dbReference type="EMBL" id="MRCC01000025">
    <property type="protein sequence ID" value="OKH21650.1"/>
    <property type="molecule type" value="Genomic_DNA"/>
</dbReference>
<dbReference type="GO" id="GO:0000270">
    <property type="term" value="P:peptidoglycan metabolic process"/>
    <property type="evidence" value="ECO:0007669"/>
    <property type="project" value="InterPro"/>
</dbReference>
<dbReference type="InterPro" id="IPR019734">
    <property type="entry name" value="TPR_rpt"/>
</dbReference>
<dbReference type="Proteomes" id="UP000185984">
    <property type="component" value="Unassembled WGS sequence"/>
</dbReference>
<reference evidence="4 5" key="1">
    <citation type="submission" date="2016-11" db="EMBL/GenBank/DDBJ databases">
        <title>Draft Genome Sequences of Nine Cyanobacterial Strains from Diverse Habitats.</title>
        <authorList>
            <person name="Zhu T."/>
            <person name="Hou S."/>
            <person name="Lu X."/>
            <person name="Hess W.R."/>
        </authorList>
    </citation>
    <scope>NUCLEOTIDE SEQUENCE [LARGE SCALE GENOMIC DNA]</scope>
    <source>
        <strain evidence="4 5">5.2 s.c.1</strain>
    </source>
</reference>
<proteinExistence type="inferred from homology"/>
<dbReference type="SUPFAM" id="SSF48435">
    <property type="entry name" value="Bacterial muramidases"/>
    <property type="match status" value="1"/>
</dbReference>
<dbReference type="RefSeq" id="WP_073551487.1">
    <property type="nucleotide sequence ID" value="NZ_CAWMVK010000018.1"/>
</dbReference>
<dbReference type="PANTHER" id="PTHR37423:SF5">
    <property type="entry name" value="SOLUBLE LYTIC MUREIN TRANSGLYCOSYLASE"/>
    <property type="match status" value="1"/>
</dbReference>
<dbReference type="OrthoDB" id="9815002at2"/>